<proteinExistence type="predicted"/>
<reference evidence="2 3" key="1">
    <citation type="journal article" date="2007" name="Science">
        <title>Sea anemone genome reveals ancestral eumetazoan gene repertoire and genomic organization.</title>
        <authorList>
            <person name="Putnam N.H."/>
            <person name="Srivastava M."/>
            <person name="Hellsten U."/>
            <person name="Dirks B."/>
            <person name="Chapman J."/>
            <person name="Salamov A."/>
            <person name="Terry A."/>
            <person name="Shapiro H."/>
            <person name="Lindquist E."/>
            <person name="Kapitonov V.V."/>
            <person name="Jurka J."/>
            <person name="Genikhovich G."/>
            <person name="Grigoriev I.V."/>
            <person name="Lucas S.M."/>
            <person name="Steele R.E."/>
            <person name="Finnerty J.R."/>
            <person name="Technau U."/>
            <person name="Martindale M.Q."/>
            <person name="Rokhsar D.S."/>
        </authorList>
    </citation>
    <scope>NUCLEOTIDE SEQUENCE [LARGE SCALE GENOMIC DNA]</scope>
    <source>
        <strain evidence="3">CH2 X CH6</strain>
    </source>
</reference>
<accession>A7S329</accession>
<evidence type="ECO:0000256" key="1">
    <source>
        <dbReference type="SAM" id="MobiDB-lite"/>
    </source>
</evidence>
<evidence type="ECO:0000313" key="3">
    <source>
        <dbReference type="Proteomes" id="UP000001593"/>
    </source>
</evidence>
<gene>
    <name evidence="2" type="ORF">NEMVEDRAFT_v1g242507</name>
</gene>
<dbReference type="STRING" id="45351.A7S329"/>
<organism evidence="2 3">
    <name type="scientific">Nematostella vectensis</name>
    <name type="common">Starlet sea anemone</name>
    <dbReference type="NCBI Taxonomy" id="45351"/>
    <lineage>
        <taxon>Eukaryota</taxon>
        <taxon>Metazoa</taxon>
        <taxon>Cnidaria</taxon>
        <taxon>Anthozoa</taxon>
        <taxon>Hexacorallia</taxon>
        <taxon>Actiniaria</taxon>
        <taxon>Edwardsiidae</taxon>
        <taxon>Nematostella</taxon>
    </lineage>
</organism>
<dbReference type="HOGENOM" id="CLU_1621002_0_0_1"/>
<feature type="region of interest" description="Disordered" evidence="1">
    <location>
        <begin position="86"/>
        <end position="124"/>
    </location>
</feature>
<dbReference type="AlphaFoldDB" id="A7S329"/>
<name>A7S329_NEMVE</name>
<keyword evidence="3" id="KW-1185">Reference proteome</keyword>
<protein>
    <submittedName>
        <fullName evidence="2">Uncharacterized protein</fullName>
    </submittedName>
</protein>
<dbReference type="Proteomes" id="UP000001593">
    <property type="component" value="Unassembled WGS sequence"/>
</dbReference>
<dbReference type="EMBL" id="DS469571">
    <property type="protein sequence ID" value="EDO41890.1"/>
    <property type="molecule type" value="Genomic_DNA"/>
</dbReference>
<dbReference type="InParanoid" id="A7S329"/>
<evidence type="ECO:0000313" key="2">
    <source>
        <dbReference type="EMBL" id="EDO41890.1"/>
    </source>
</evidence>
<sequence>MSENSHSSPPPSLFSGSPLNRLVIPHREDTIHSCGIRPRQYSESTKPDTVPTCTLSAASYSQPYPHNITFNTPLTTSSTLPHPHIPRPLVHPGYYSHPHHPEHAHTIHHTPSHMAPLPHQPMPGYTADSYRADYALGRSDYSKPLTISTAFNSFPGPSPSFPFH</sequence>